<feature type="region of interest" description="Disordered" evidence="11">
    <location>
        <begin position="1"/>
        <end position="24"/>
    </location>
</feature>
<dbReference type="PANTHER" id="PTHR45680:SF2">
    <property type="entry name" value="NUCLEAR HORMONE RECEPTOR FAMILY-RELATED"/>
    <property type="match status" value="1"/>
</dbReference>
<keyword evidence="9 10" id="KW-0539">Nucleus</keyword>
<dbReference type="SMART" id="SM00430">
    <property type="entry name" value="HOLI"/>
    <property type="match status" value="1"/>
</dbReference>
<evidence type="ECO:0000256" key="4">
    <source>
        <dbReference type="ARBA" id="ARBA00022833"/>
    </source>
</evidence>
<evidence type="ECO:0000259" key="13">
    <source>
        <dbReference type="PROSITE" id="PS51843"/>
    </source>
</evidence>
<dbReference type="InterPro" id="IPR000536">
    <property type="entry name" value="Nucl_hrmn_rcpt_lig-bd"/>
</dbReference>
<keyword evidence="3 10" id="KW-0863">Zinc-finger</keyword>
<evidence type="ECO:0000256" key="8">
    <source>
        <dbReference type="ARBA" id="ARBA00023170"/>
    </source>
</evidence>
<protein>
    <submittedName>
        <fullName evidence="14">Uncharacterized protein</fullName>
    </submittedName>
</protein>
<proteinExistence type="inferred from homology"/>
<dbReference type="InParanoid" id="G0M9I7"/>
<evidence type="ECO:0000256" key="6">
    <source>
        <dbReference type="ARBA" id="ARBA00023125"/>
    </source>
</evidence>
<evidence type="ECO:0000256" key="10">
    <source>
        <dbReference type="RuleBase" id="RU004334"/>
    </source>
</evidence>
<dbReference type="PANTHER" id="PTHR45680">
    <property type="entry name" value="NUCLEAR HORMONE RECEPTOR FAMILY"/>
    <property type="match status" value="1"/>
</dbReference>
<dbReference type="SUPFAM" id="SSF57716">
    <property type="entry name" value="Glucocorticoid receptor-like (DNA-binding domain)"/>
    <property type="match status" value="1"/>
</dbReference>
<dbReference type="OrthoDB" id="5808872at2759"/>
<feature type="compositionally biased region" description="Low complexity" evidence="11">
    <location>
        <begin position="1"/>
        <end position="23"/>
    </location>
</feature>
<dbReference type="AlphaFoldDB" id="G0M9I7"/>
<dbReference type="GO" id="GO:0005634">
    <property type="term" value="C:nucleus"/>
    <property type="evidence" value="ECO:0007669"/>
    <property type="project" value="UniProtKB-SubCell"/>
</dbReference>
<dbReference type="OMA" id="KETMSFW"/>
<dbReference type="PROSITE" id="PS51843">
    <property type="entry name" value="NR_LBD"/>
    <property type="match status" value="1"/>
</dbReference>
<keyword evidence="2 10" id="KW-0479">Metal-binding</keyword>
<dbReference type="PRINTS" id="PR00047">
    <property type="entry name" value="STROIDFINGER"/>
</dbReference>
<dbReference type="Proteomes" id="UP000008068">
    <property type="component" value="Unassembled WGS sequence"/>
</dbReference>
<feature type="domain" description="Nuclear receptor" evidence="12">
    <location>
        <begin position="27"/>
        <end position="104"/>
    </location>
</feature>
<dbReference type="eggNOG" id="KOG3575">
    <property type="taxonomic scope" value="Eukaryota"/>
</dbReference>
<feature type="domain" description="NR LBD" evidence="13">
    <location>
        <begin position="146"/>
        <end position="423"/>
    </location>
</feature>
<keyword evidence="5 10" id="KW-0805">Transcription regulation</keyword>
<dbReference type="InterPro" id="IPR035500">
    <property type="entry name" value="NHR-like_dom_sf"/>
</dbReference>
<dbReference type="SUPFAM" id="SSF48508">
    <property type="entry name" value="Nuclear receptor ligand-binding domain"/>
    <property type="match status" value="1"/>
</dbReference>
<dbReference type="PROSITE" id="PS00031">
    <property type="entry name" value="NUCLEAR_REC_DBD_1"/>
    <property type="match status" value="1"/>
</dbReference>
<reference evidence="15" key="1">
    <citation type="submission" date="2011-07" db="EMBL/GenBank/DDBJ databases">
        <authorList>
            <consortium name="Caenorhabditis brenneri Sequencing and Analysis Consortium"/>
            <person name="Wilson R.K."/>
        </authorList>
    </citation>
    <scope>NUCLEOTIDE SEQUENCE [LARGE SCALE GENOMIC DNA]</scope>
    <source>
        <strain evidence="15">PB2801</strain>
    </source>
</reference>
<dbReference type="HOGENOM" id="CLU_007368_7_1_1"/>
<dbReference type="InterPro" id="IPR051152">
    <property type="entry name" value="C.elegans_Orphan_NR"/>
</dbReference>
<evidence type="ECO:0000259" key="12">
    <source>
        <dbReference type="PROSITE" id="PS51030"/>
    </source>
</evidence>
<name>G0M9I7_CAEBE</name>
<dbReference type="STRING" id="135651.G0M9I7"/>
<sequence length="424" mass="48520">MSTSSPEYCAASTSSSSEEGSLSPMTTKSCQVCGQKAHGSHFGAVTCRACAAFFRRVAAGANFVIKCQKGGGKCEIISNGRSCCKKCRLKKCKDVGMDIGNFQFDRDPISTSKQITPSLSTYLGRPQFLILCDPEAASTSKTTFIDLSDLLKKATKILTCSENKIPRAPGQNRLRKLTTAINFDKFTNSEDGDFREITKIGLKETMSFWEYDLLAVSKWLTHFDEFHELTEEQKLKFLKTIWYVWNRSEKLGRTAMYLKNKKAPKWDGTSIFLADDWKLDLKKMELDIHWLTSYSVEQIAYYIEGVGDWSAFVPIQYILELEPTDVELNYMLAQISFSYAAKELDEDLSKIAEKYLQLIADDLHNYYTREMNVGRYSDRILKMMKVNNAVMRGIFERKEKKAIARTFDIFHVEFSEPDMFKDIY</sequence>
<dbReference type="Pfam" id="PF00105">
    <property type="entry name" value="zf-C4"/>
    <property type="match status" value="1"/>
</dbReference>
<dbReference type="GO" id="GO:0003700">
    <property type="term" value="F:DNA-binding transcription factor activity"/>
    <property type="evidence" value="ECO:0007669"/>
    <property type="project" value="InterPro"/>
</dbReference>
<dbReference type="Gene3D" id="3.30.50.10">
    <property type="entry name" value="Erythroid Transcription Factor GATA-1, subunit A"/>
    <property type="match status" value="1"/>
</dbReference>
<dbReference type="FunCoup" id="G0M9I7">
    <property type="interactions" value="224"/>
</dbReference>
<dbReference type="GO" id="GO:0008270">
    <property type="term" value="F:zinc ion binding"/>
    <property type="evidence" value="ECO:0007669"/>
    <property type="project" value="UniProtKB-KW"/>
</dbReference>
<evidence type="ECO:0000256" key="2">
    <source>
        <dbReference type="ARBA" id="ARBA00022723"/>
    </source>
</evidence>
<evidence type="ECO:0000256" key="11">
    <source>
        <dbReference type="SAM" id="MobiDB-lite"/>
    </source>
</evidence>
<gene>
    <name evidence="14" type="ORF">CAEBREN_18082</name>
</gene>
<accession>G0M9I7</accession>
<dbReference type="Gene3D" id="1.10.565.10">
    <property type="entry name" value="Retinoid X Receptor"/>
    <property type="match status" value="1"/>
</dbReference>
<evidence type="ECO:0000256" key="1">
    <source>
        <dbReference type="ARBA" id="ARBA00005993"/>
    </source>
</evidence>
<evidence type="ECO:0000313" key="15">
    <source>
        <dbReference type="Proteomes" id="UP000008068"/>
    </source>
</evidence>
<dbReference type="InterPro" id="IPR001628">
    <property type="entry name" value="Znf_hrmn_rcpt"/>
</dbReference>
<dbReference type="SMART" id="SM00399">
    <property type="entry name" value="ZnF_C4"/>
    <property type="match status" value="1"/>
</dbReference>
<dbReference type="EMBL" id="GL379787">
    <property type="protein sequence ID" value="EGT30927.1"/>
    <property type="molecule type" value="Genomic_DNA"/>
</dbReference>
<keyword evidence="15" id="KW-1185">Reference proteome</keyword>
<dbReference type="InterPro" id="IPR013088">
    <property type="entry name" value="Znf_NHR/GATA"/>
</dbReference>
<keyword evidence="4 10" id="KW-0862">Zinc</keyword>
<comment type="subcellular location">
    <subcellularLocation>
        <location evidence="10">Nucleus</location>
    </subcellularLocation>
</comment>
<evidence type="ECO:0000256" key="7">
    <source>
        <dbReference type="ARBA" id="ARBA00023163"/>
    </source>
</evidence>
<comment type="similarity">
    <text evidence="1 10">Belongs to the nuclear hormone receptor family.</text>
</comment>
<evidence type="ECO:0000256" key="3">
    <source>
        <dbReference type="ARBA" id="ARBA00022771"/>
    </source>
</evidence>
<keyword evidence="8 10" id="KW-0675">Receptor</keyword>
<dbReference type="Pfam" id="PF00104">
    <property type="entry name" value="Hormone_recep"/>
    <property type="match status" value="1"/>
</dbReference>
<evidence type="ECO:0000256" key="5">
    <source>
        <dbReference type="ARBA" id="ARBA00023015"/>
    </source>
</evidence>
<evidence type="ECO:0000256" key="9">
    <source>
        <dbReference type="ARBA" id="ARBA00023242"/>
    </source>
</evidence>
<keyword evidence="7 10" id="KW-0804">Transcription</keyword>
<organism evidence="15">
    <name type="scientific">Caenorhabditis brenneri</name>
    <name type="common">Nematode worm</name>
    <dbReference type="NCBI Taxonomy" id="135651"/>
    <lineage>
        <taxon>Eukaryota</taxon>
        <taxon>Metazoa</taxon>
        <taxon>Ecdysozoa</taxon>
        <taxon>Nematoda</taxon>
        <taxon>Chromadorea</taxon>
        <taxon>Rhabditida</taxon>
        <taxon>Rhabditina</taxon>
        <taxon>Rhabditomorpha</taxon>
        <taxon>Rhabditoidea</taxon>
        <taxon>Rhabditidae</taxon>
        <taxon>Peloderinae</taxon>
        <taxon>Caenorhabditis</taxon>
    </lineage>
</organism>
<evidence type="ECO:0000313" key="14">
    <source>
        <dbReference type="EMBL" id="EGT30927.1"/>
    </source>
</evidence>
<dbReference type="GO" id="GO:0043565">
    <property type="term" value="F:sequence-specific DNA binding"/>
    <property type="evidence" value="ECO:0007669"/>
    <property type="project" value="InterPro"/>
</dbReference>
<keyword evidence="6 10" id="KW-0238">DNA-binding</keyword>
<dbReference type="PROSITE" id="PS51030">
    <property type="entry name" value="NUCLEAR_REC_DBD_2"/>
    <property type="match status" value="1"/>
</dbReference>